<dbReference type="RefSeq" id="WP_345718375.1">
    <property type="nucleotide sequence ID" value="NZ_BAABFP010000008.1"/>
</dbReference>
<feature type="transmembrane region" description="Helical" evidence="2">
    <location>
        <begin position="82"/>
        <end position="103"/>
    </location>
</feature>
<feature type="transmembrane region" description="Helical" evidence="2">
    <location>
        <begin position="201"/>
        <end position="219"/>
    </location>
</feature>
<keyword evidence="2" id="KW-1133">Transmembrane helix</keyword>
<feature type="transmembrane region" description="Helical" evidence="2">
    <location>
        <begin position="49"/>
        <end position="70"/>
    </location>
</feature>
<evidence type="ECO:0000313" key="4">
    <source>
        <dbReference type="Proteomes" id="UP001596189"/>
    </source>
</evidence>
<keyword evidence="4" id="KW-1185">Reference proteome</keyword>
<evidence type="ECO:0000313" key="3">
    <source>
        <dbReference type="EMBL" id="MFC6006908.1"/>
    </source>
</evidence>
<accession>A0ABW1JDL5</accession>
<keyword evidence="2" id="KW-0812">Transmembrane</keyword>
<name>A0ABW1JDL5_9ACTN</name>
<evidence type="ECO:0000256" key="2">
    <source>
        <dbReference type="SAM" id="Phobius"/>
    </source>
</evidence>
<gene>
    <name evidence="3" type="ORF">ACFQDO_07155</name>
</gene>
<evidence type="ECO:0000256" key="1">
    <source>
        <dbReference type="SAM" id="MobiDB-lite"/>
    </source>
</evidence>
<sequence length="272" mass="29472">MSTADTSTVDQSRRPTEHPSNLGPVVRPSFVRLTRIELRKAVDYRAGRWILGVIVGLAVLALGWLVWASWHDPQGEIMFRDFAGAALAAAAFLLPVLGILAMTSEWSQRTALTTFTLSPRRIPVLLAKLVAALLLMLGVMVAITVVAALATALAGAISPDSVTWAGEDPWSYWAGQYLTQAMFVLMGAGFGALIPITGVALTAFFVAPFLFAVLANTLLKHVGSWFDVFSAFDRIGQFKLDGKGWESLTSILIWVVVPIVAGLYLSNRREVK</sequence>
<reference evidence="4" key="1">
    <citation type="journal article" date="2019" name="Int. J. Syst. Evol. Microbiol.">
        <title>The Global Catalogue of Microorganisms (GCM) 10K type strain sequencing project: providing services to taxonomists for standard genome sequencing and annotation.</title>
        <authorList>
            <consortium name="The Broad Institute Genomics Platform"/>
            <consortium name="The Broad Institute Genome Sequencing Center for Infectious Disease"/>
            <person name="Wu L."/>
            <person name="Ma J."/>
        </authorList>
    </citation>
    <scope>NUCLEOTIDE SEQUENCE [LARGE SCALE GENOMIC DNA]</scope>
    <source>
        <strain evidence="4">KACC 14249</strain>
    </source>
</reference>
<feature type="transmembrane region" description="Helical" evidence="2">
    <location>
        <begin position="248"/>
        <end position="266"/>
    </location>
</feature>
<feature type="transmembrane region" description="Helical" evidence="2">
    <location>
        <begin position="177"/>
        <end position="194"/>
    </location>
</feature>
<dbReference type="Proteomes" id="UP001596189">
    <property type="component" value="Unassembled WGS sequence"/>
</dbReference>
<feature type="region of interest" description="Disordered" evidence="1">
    <location>
        <begin position="1"/>
        <end position="23"/>
    </location>
</feature>
<proteinExistence type="predicted"/>
<feature type="compositionally biased region" description="Polar residues" evidence="1">
    <location>
        <begin position="1"/>
        <end position="10"/>
    </location>
</feature>
<comment type="caution">
    <text evidence="3">The sequence shown here is derived from an EMBL/GenBank/DDBJ whole genome shotgun (WGS) entry which is preliminary data.</text>
</comment>
<dbReference type="EMBL" id="JBHSRD010000003">
    <property type="protein sequence ID" value="MFC6006908.1"/>
    <property type="molecule type" value="Genomic_DNA"/>
</dbReference>
<protein>
    <submittedName>
        <fullName evidence="3">ABC transporter permease</fullName>
    </submittedName>
</protein>
<organism evidence="3 4">
    <name type="scientific">Angustibacter luteus</name>
    <dbReference type="NCBI Taxonomy" id="658456"/>
    <lineage>
        <taxon>Bacteria</taxon>
        <taxon>Bacillati</taxon>
        <taxon>Actinomycetota</taxon>
        <taxon>Actinomycetes</taxon>
        <taxon>Kineosporiales</taxon>
        <taxon>Kineosporiaceae</taxon>
    </lineage>
</organism>
<feature type="transmembrane region" description="Helical" evidence="2">
    <location>
        <begin position="124"/>
        <end position="157"/>
    </location>
</feature>
<keyword evidence="2" id="KW-0472">Membrane</keyword>